<proteinExistence type="predicted"/>
<evidence type="ECO:0000313" key="1">
    <source>
        <dbReference type="EMBL" id="MCI91621.1"/>
    </source>
</evidence>
<accession>A0A392VXA7</accession>
<name>A0A392VXA7_9FABA</name>
<evidence type="ECO:0000313" key="2">
    <source>
        <dbReference type="Proteomes" id="UP000265520"/>
    </source>
</evidence>
<dbReference type="EMBL" id="LXQA011277324">
    <property type="protein sequence ID" value="MCI91621.1"/>
    <property type="molecule type" value="Genomic_DNA"/>
</dbReference>
<feature type="non-terminal residue" evidence="1">
    <location>
        <position position="1"/>
    </location>
</feature>
<comment type="caution">
    <text evidence="1">The sequence shown here is derived from an EMBL/GenBank/DDBJ whole genome shotgun (WGS) entry which is preliminary data.</text>
</comment>
<dbReference type="Proteomes" id="UP000265520">
    <property type="component" value="Unassembled WGS sequence"/>
</dbReference>
<dbReference type="AlphaFoldDB" id="A0A392VXA7"/>
<reference evidence="1 2" key="1">
    <citation type="journal article" date="2018" name="Front. Plant Sci.">
        <title>Red Clover (Trifolium pratense) and Zigzag Clover (T. medium) - A Picture of Genomic Similarities and Differences.</title>
        <authorList>
            <person name="Dluhosova J."/>
            <person name="Istvanek J."/>
            <person name="Nedelnik J."/>
            <person name="Repkova J."/>
        </authorList>
    </citation>
    <scope>NUCLEOTIDE SEQUENCE [LARGE SCALE GENOMIC DNA]</scope>
    <source>
        <strain evidence="2">cv. 10/8</strain>
        <tissue evidence="1">Leaf</tissue>
    </source>
</reference>
<protein>
    <submittedName>
        <fullName evidence="1">Uncharacterized protein</fullName>
    </submittedName>
</protein>
<sequence length="34" mass="3713">AWAFHRPPSHPIVATMALLTAHRGHGGSYRATMN</sequence>
<keyword evidence="2" id="KW-1185">Reference proteome</keyword>
<organism evidence="1 2">
    <name type="scientific">Trifolium medium</name>
    <dbReference type="NCBI Taxonomy" id="97028"/>
    <lineage>
        <taxon>Eukaryota</taxon>
        <taxon>Viridiplantae</taxon>
        <taxon>Streptophyta</taxon>
        <taxon>Embryophyta</taxon>
        <taxon>Tracheophyta</taxon>
        <taxon>Spermatophyta</taxon>
        <taxon>Magnoliopsida</taxon>
        <taxon>eudicotyledons</taxon>
        <taxon>Gunneridae</taxon>
        <taxon>Pentapetalae</taxon>
        <taxon>rosids</taxon>
        <taxon>fabids</taxon>
        <taxon>Fabales</taxon>
        <taxon>Fabaceae</taxon>
        <taxon>Papilionoideae</taxon>
        <taxon>50 kb inversion clade</taxon>
        <taxon>NPAAA clade</taxon>
        <taxon>Hologalegina</taxon>
        <taxon>IRL clade</taxon>
        <taxon>Trifolieae</taxon>
        <taxon>Trifolium</taxon>
    </lineage>
</organism>